<feature type="compositionally biased region" description="Polar residues" evidence="1">
    <location>
        <begin position="97"/>
        <end position="112"/>
    </location>
</feature>
<proteinExistence type="predicted"/>
<feature type="region of interest" description="Disordered" evidence="1">
    <location>
        <begin position="419"/>
        <end position="438"/>
    </location>
</feature>
<dbReference type="Proteomes" id="UP001224775">
    <property type="component" value="Unassembled WGS sequence"/>
</dbReference>
<gene>
    <name evidence="2" type="ORF">QTG54_000259</name>
</gene>
<evidence type="ECO:0000256" key="1">
    <source>
        <dbReference type="SAM" id="MobiDB-lite"/>
    </source>
</evidence>
<feature type="region of interest" description="Disordered" evidence="1">
    <location>
        <begin position="127"/>
        <end position="146"/>
    </location>
</feature>
<organism evidence="2 3">
    <name type="scientific">Skeletonema marinoi</name>
    <dbReference type="NCBI Taxonomy" id="267567"/>
    <lineage>
        <taxon>Eukaryota</taxon>
        <taxon>Sar</taxon>
        <taxon>Stramenopiles</taxon>
        <taxon>Ochrophyta</taxon>
        <taxon>Bacillariophyta</taxon>
        <taxon>Coscinodiscophyceae</taxon>
        <taxon>Thalassiosirophycidae</taxon>
        <taxon>Thalassiosirales</taxon>
        <taxon>Skeletonemataceae</taxon>
        <taxon>Skeletonema</taxon>
        <taxon>Skeletonema marinoi-dohrnii complex</taxon>
    </lineage>
</organism>
<evidence type="ECO:0000313" key="2">
    <source>
        <dbReference type="EMBL" id="KAK1748320.1"/>
    </source>
</evidence>
<feature type="compositionally biased region" description="Polar residues" evidence="1">
    <location>
        <begin position="844"/>
        <end position="854"/>
    </location>
</feature>
<name>A0AAD9DJS6_9STRA</name>
<sequence length="1076" mass="117339">MSPSPRRHTGGLSPRQRRLLQASARSSSTTTPQKSSSNDATDSTNRMQQPTTSSPSAPSTPISKKDEPHNYLNVSLSPIYDCDDETPVTKGNKYNHRQFSGASDQTTPTQNISRGIRKLRLNDSIGKDEIHQQRANNSNSNSELDDSGAEFVIRSGLTQNRSSATSSRGDVQQRWKHNQQQQHFHGGDNSKNDNHQTTSSSRLSNLDTSREQMSSSVSNRQMKTDNNNEDVKYYRIAFKGVVSLLTQLGDSDDNNNNDDNVEHRSGAHVSYGEIVATSCPEITIPIDINDDDADSITMVRAIRVDSIVTGGYATDASPEMAWSNSKSSSSLGLNRVNEDGHFHLGYLLLHNKIGQTIAEPCEHATASSCEQGLFSYRVNALSPVTVLSGPSLDAPPIRCALLPGTIHEVSLRVIIPTSSGHHANNENNDADDENTLGDDGDAEVIQFLRLGRRKGWVADRSIETLDGNSNKLRVSFVMVDVTHEKGLNQTMGSQSVSLSMSFEETSSMTSFALNSTANSSFYSTIQSSSIATPAAVKAQRKRNIRRRAREADVSRPMNIGDSFEEVESSITGGGGTTVISGGTTVISGDGSESSLNRTETCYLCRVIAPQGLKILDAPHFQVSNLIHSPTPTKVPPRSSTSPGFSPFSRTNAMVAENSPTLTSGRKRSTPTVRYLTRGQFFEASQRMESTGSSSLYSKGQGLLKLADGSGWAIIPYEDELVAQFKSFHGSEPDINDLNAARGFEEVGNAIIPASSRQLHRLTPSKKETPKALKDVTWFRVIAPNGVKVLLPPKDKKPMSKDGAHTTPQKITEQALKIERSTSSLESEVASVASNTSFLGSVWSRVSTPSKQSPPTKAEQKVTPTKQSKITVIPCGTAVPVESWDASEGPQSFIRLLSQGWIPRSLGGMSYSVETGTPEIRIGSFWLRVKCSSGIDARHGPSLNAPSISSDNGASFRFECGEYLRASEIITFFDKQRGRSFPAKESFAKLYRKNRATNDSNQPLLSRYLSLQTYPGEWVQVFGNGQLILEECSDAPSIERDRNGWRCTAVNTVQVREALHSRLVAVPCRSEMGKNSL</sequence>
<keyword evidence="3" id="KW-1185">Reference proteome</keyword>
<comment type="caution">
    <text evidence="2">The sequence shown here is derived from an EMBL/GenBank/DDBJ whole genome shotgun (WGS) entry which is preliminary data.</text>
</comment>
<reference evidence="2" key="1">
    <citation type="submission" date="2023-06" db="EMBL/GenBank/DDBJ databases">
        <title>Survivors Of The Sea: Transcriptome response of Skeletonema marinoi to long-term dormancy.</title>
        <authorList>
            <person name="Pinder M.I.M."/>
            <person name="Kourtchenko O."/>
            <person name="Robertson E.K."/>
            <person name="Larsson T."/>
            <person name="Maumus F."/>
            <person name="Osuna-Cruz C.M."/>
            <person name="Vancaester E."/>
            <person name="Stenow R."/>
            <person name="Vandepoele K."/>
            <person name="Ploug H."/>
            <person name="Bruchert V."/>
            <person name="Godhe A."/>
            <person name="Topel M."/>
        </authorList>
    </citation>
    <scope>NUCLEOTIDE SEQUENCE</scope>
    <source>
        <strain evidence="2">R05AC</strain>
    </source>
</reference>
<dbReference type="EMBL" id="JATAAI010000001">
    <property type="protein sequence ID" value="KAK1748320.1"/>
    <property type="molecule type" value="Genomic_DNA"/>
</dbReference>
<feature type="compositionally biased region" description="Acidic residues" evidence="1">
    <location>
        <begin position="428"/>
        <end position="438"/>
    </location>
</feature>
<dbReference type="AlphaFoldDB" id="A0AAD9DJS6"/>
<feature type="compositionally biased region" description="Polar residues" evidence="1">
    <location>
        <begin position="157"/>
        <end position="170"/>
    </location>
</feature>
<accession>A0AAD9DJS6</accession>
<feature type="compositionally biased region" description="Polar residues" evidence="1">
    <location>
        <begin position="195"/>
        <end position="225"/>
    </location>
</feature>
<feature type="region of interest" description="Disordered" evidence="1">
    <location>
        <begin position="1"/>
        <end position="112"/>
    </location>
</feature>
<feature type="compositionally biased region" description="Basic and acidic residues" evidence="1">
    <location>
        <begin position="185"/>
        <end position="194"/>
    </location>
</feature>
<protein>
    <submittedName>
        <fullName evidence="2">Uncharacterized protein</fullName>
    </submittedName>
</protein>
<feature type="region of interest" description="Disordered" evidence="1">
    <location>
        <begin position="628"/>
        <end position="650"/>
    </location>
</feature>
<feature type="compositionally biased region" description="Low complexity" evidence="1">
    <location>
        <begin position="50"/>
        <end position="61"/>
    </location>
</feature>
<feature type="region of interest" description="Disordered" evidence="1">
    <location>
        <begin position="844"/>
        <end position="865"/>
    </location>
</feature>
<feature type="compositionally biased region" description="Low complexity" evidence="1">
    <location>
        <begin position="19"/>
        <end position="37"/>
    </location>
</feature>
<feature type="region of interest" description="Disordered" evidence="1">
    <location>
        <begin position="157"/>
        <end position="228"/>
    </location>
</feature>
<feature type="compositionally biased region" description="Polar residues" evidence="1">
    <location>
        <begin position="38"/>
        <end position="49"/>
    </location>
</feature>
<evidence type="ECO:0000313" key="3">
    <source>
        <dbReference type="Proteomes" id="UP001224775"/>
    </source>
</evidence>